<accession>A0A7C9VJZ6</accession>
<dbReference type="EMBL" id="JAAMRR010000472">
    <property type="protein sequence ID" value="NGX95352.1"/>
    <property type="molecule type" value="Genomic_DNA"/>
</dbReference>
<evidence type="ECO:0000313" key="3">
    <source>
        <dbReference type="Proteomes" id="UP000480266"/>
    </source>
</evidence>
<gene>
    <name evidence="2" type="ORF">G4V63_09025</name>
</gene>
<feature type="domain" description="PilZ" evidence="1">
    <location>
        <begin position="4"/>
        <end position="78"/>
    </location>
</feature>
<dbReference type="InterPro" id="IPR009875">
    <property type="entry name" value="PilZ_domain"/>
</dbReference>
<dbReference type="Proteomes" id="UP000480266">
    <property type="component" value="Unassembled WGS sequence"/>
</dbReference>
<dbReference type="SUPFAM" id="SSF141371">
    <property type="entry name" value="PilZ domain-like"/>
    <property type="match status" value="1"/>
</dbReference>
<evidence type="ECO:0000259" key="1">
    <source>
        <dbReference type="Pfam" id="PF07238"/>
    </source>
</evidence>
<reference evidence="2" key="1">
    <citation type="submission" date="2020-02" db="EMBL/GenBank/DDBJ databases">
        <title>Draft genome sequence of Candidatus Afipia apatlaquensis IBT-C3, a potential strain for decolorization of textile dyes.</title>
        <authorList>
            <person name="Sanchez-Reyes A."/>
            <person name="Breton-Deval L."/>
            <person name="Mangelson H."/>
            <person name="Sanchez-Flores A."/>
        </authorList>
    </citation>
    <scope>NUCLEOTIDE SEQUENCE [LARGE SCALE GENOMIC DNA]</scope>
    <source>
        <strain evidence="2">IBT-C3</strain>
    </source>
</reference>
<keyword evidence="3" id="KW-1185">Reference proteome</keyword>
<dbReference type="Pfam" id="PF07238">
    <property type="entry name" value="PilZ"/>
    <property type="match status" value="1"/>
</dbReference>
<name>A0A7C9VJZ6_9BRAD</name>
<dbReference type="GO" id="GO:0035438">
    <property type="term" value="F:cyclic-di-GMP binding"/>
    <property type="evidence" value="ECO:0007669"/>
    <property type="project" value="InterPro"/>
</dbReference>
<protein>
    <submittedName>
        <fullName evidence="2">PilZ domain-containing protein</fullName>
    </submittedName>
</protein>
<comment type="caution">
    <text evidence="2">The sequence shown here is derived from an EMBL/GenBank/DDBJ whole genome shotgun (WGS) entry which is preliminary data.</text>
</comment>
<sequence>MDEHRSSSRRRVFKSGIIEFSGDALPCTVRNISQTGAAIEINSPLWFPDRFTLIVGSEGLRRTCRVAWRVERRLGVVFELE</sequence>
<proteinExistence type="predicted"/>
<evidence type="ECO:0000313" key="2">
    <source>
        <dbReference type="EMBL" id="NGX95352.1"/>
    </source>
</evidence>
<dbReference type="AlphaFoldDB" id="A0A7C9VJZ6"/>
<dbReference type="Gene3D" id="2.40.10.220">
    <property type="entry name" value="predicted glycosyltransferase like domains"/>
    <property type="match status" value="1"/>
</dbReference>
<organism evidence="2 3">
    <name type="scientific">Candidatus Afipia apatlaquensis</name>
    <dbReference type="NCBI Taxonomy" id="2712852"/>
    <lineage>
        <taxon>Bacteria</taxon>
        <taxon>Pseudomonadati</taxon>
        <taxon>Pseudomonadota</taxon>
        <taxon>Alphaproteobacteria</taxon>
        <taxon>Hyphomicrobiales</taxon>
        <taxon>Nitrobacteraceae</taxon>
        <taxon>Afipia</taxon>
    </lineage>
</organism>